<keyword evidence="2" id="KW-0812">Transmembrane</keyword>
<keyword evidence="2" id="KW-0472">Membrane</keyword>
<feature type="transmembrane region" description="Helical" evidence="2">
    <location>
        <begin position="20"/>
        <end position="42"/>
    </location>
</feature>
<reference evidence="3 4" key="1">
    <citation type="submission" date="2023-10" db="EMBL/GenBank/DDBJ databases">
        <title>Chromosome-scale genome assembly provides insights into flower coloration mechanisms of Canna indica.</title>
        <authorList>
            <person name="Li C."/>
        </authorList>
    </citation>
    <scope>NUCLEOTIDE SEQUENCE [LARGE SCALE GENOMIC DNA]</scope>
    <source>
        <tissue evidence="3">Flower</tissue>
    </source>
</reference>
<feature type="transmembrane region" description="Helical" evidence="2">
    <location>
        <begin position="267"/>
        <end position="285"/>
    </location>
</feature>
<dbReference type="Proteomes" id="UP001327560">
    <property type="component" value="Chromosome 4"/>
</dbReference>
<feature type="compositionally biased region" description="Low complexity" evidence="1">
    <location>
        <begin position="442"/>
        <end position="459"/>
    </location>
</feature>
<dbReference type="PANTHER" id="PTHR35307:SF3">
    <property type="entry name" value="DUF4220 DOMAIN-CONTAINING PROTEIN"/>
    <property type="match status" value="1"/>
</dbReference>
<gene>
    <name evidence="3" type="ORF">Cni_G14280</name>
</gene>
<evidence type="ECO:0000313" key="4">
    <source>
        <dbReference type="Proteomes" id="UP001327560"/>
    </source>
</evidence>
<keyword evidence="4" id="KW-1185">Reference proteome</keyword>
<protein>
    <submittedName>
        <fullName evidence="3">Uncharacterized protein</fullName>
    </submittedName>
</protein>
<feature type="transmembrane region" description="Helical" evidence="2">
    <location>
        <begin position="395"/>
        <end position="415"/>
    </location>
</feature>
<sequence length="784" mass="88499">MSGCSGANPAFAGPLPWIGLYAAVATIFCTILMAVDVTTAITLRQFRFPISFRFRLNAFTLFLISVAVKLPLDLNTAMPSQFDQLAKLSGLAFSATTTANLHSSLASIHSTSGLTSNLTALALTIVTVVVNVAIQIRTGVIYAFVPQHIAIMVLSVALVLVICSSALSVSTIKKLLQRESDRRAAPIYLGDNNLDTDSLKNYVNCWWMMAHTSDPQYVLGRSVTSTASGAFGLLTFLILLEATVRYFSTHGINFNNDDSDYKWSIEVVFFCQLIAVLVGTIAPTCRWFSAIIFRGPCTSKCCFDGIEHDEQRQFTFLKDLKPESYWFEKIEKWKKKASFIFWFDSSSKTLFWFDNYLWRRRMVHRLKIVGLGLLKGYQAIVIVVCKVVHLVSATIMIVVCKVAHLAFVWPVIWIHRRWRWFLSLRTASPIQQQPEMIRRSNSRSGNLSPSDGSSSPGIQQPGEFVLCLDGEENDNSRNILILWEGNRTEKWFQRGLQKKRPTNLIALMNLNENRDFSQGFQFVRSFDNERTTSLVLNDPPNCWALPLVTLTAIAVAVHRFGSHGSDLVGLQNGVREGLRYVRLVEKLMDGKGLVRMGEAADMLWLTVDVYGKWLSYDLSGEDNSEDENSVIAKLKNTSAEGLMRSLIVQRDQAAWREWPEEVYQNNCMYRVTATILEAYEGGRHGELFGWIKRMISDILCACLTNLPGVIDRLCVCSNIEKRAKRVMKAARLFGETQAILQMLGRSQRSYPEQRQYIDNWPREALDQMNPFSTSTNRDSTSLTV</sequence>
<evidence type="ECO:0000256" key="2">
    <source>
        <dbReference type="SAM" id="Phobius"/>
    </source>
</evidence>
<name>A0AAQ3QDI2_9LILI</name>
<dbReference type="AlphaFoldDB" id="A0AAQ3QDI2"/>
<proteinExistence type="predicted"/>
<feature type="transmembrane region" description="Helical" evidence="2">
    <location>
        <begin position="229"/>
        <end position="247"/>
    </location>
</feature>
<organism evidence="3 4">
    <name type="scientific">Canna indica</name>
    <name type="common">Indian-shot</name>
    <dbReference type="NCBI Taxonomy" id="4628"/>
    <lineage>
        <taxon>Eukaryota</taxon>
        <taxon>Viridiplantae</taxon>
        <taxon>Streptophyta</taxon>
        <taxon>Embryophyta</taxon>
        <taxon>Tracheophyta</taxon>
        <taxon>Spermatophyta</taxon>
        <taxon>Magnoliopsida</taxon>
        <taxon>Liliopsida</taxon>
        <taxon>Zingiberales</taxon>
        <taxon>Cannaceae</taxon>
        <taxon>Canna</taxon>
    </lineage>
</organism>
<dbReference type="PANTHER" id="PTHR35307">
    <property type="entry name" value="PROTEIN, PUTATIVE-RELATED"/>
    <property type="match status" value="1"/>
</dbReference>
<evidence type="ECO:0000256" key="1">
    <source>
        <dbReference type="SAM" id="MobiDB-lite"/>
    </source>
</evidence>
<keyword evidence="2" id="KW-1133">Transmembrane helix</keyword>
<feature type="transmembrane region" description="Helical" evidence="2">
    <location>
        <begin position="114"/>
        <end position="136"/>
    </location>
</feature>
<feature type="region of interest" description="Disordered" evidence="1">
    <location>
        <begin position="433"/>
        <end position="459"/>
    </location>
</feature>
<dbReference type="EMBL" id="CP136893">
    <property type="protein sequence ID" value="WOL05551.1"/>
    <property type="molecule type" value="Genomic_DNA"/>
</dbReference>
<accession>A0AAQ3QDI2</accession>
<evidence type="ECO:0000313" key="3">
    <source>
        <dbReference type="EMBL" id="WOL05551.1"/>
    </source>
</evidence>
<feature type="transmembrane region" description="Helical" evidence="2">
    <location>
        <begin position="148"/>
        <end position="172"/>
    </location>
</feature>